<gene>
    <name evidence="2" type="ORF">EVOR1521_LOCUS25911</name>
</gene>
<dbReference type="Proteomes" id="UP001178507">
    <property type="component" value="Unassembled WGS sequence"/>
</dbReference>
<evidence type="ECO:0000313" key="3">
    <source>
        <dbReference type="Proteomes" id="UP001178507"/>
    </source>
</evidence>
<dbReference type="AlphaFoldDB" id="A0AA36NDK4"/>
<reference evidence="2" key="1">
    <citation type="submission" date="2023-08" db="EMBL/GenBank/DDBJ databases">
        <authorList>
            <person name="Chen Y."/>
            <person name="Shah S."/>
            <person name="Dougan E. K."/>
            <person name="Thang M."/>
            <person name="Chan C."/>
        </authorList>
    </citation>
    <scope>NUCLEOTIDE SEQUENCE</scope>
</reference>
<organism evidence="2 3">
    <name type="scientific">Effrenium voratum</name>
    <dbReference type="NCBI Taxonomy" id="2562239"/>
    <lineage>
        <taxon>Eukaryota</taxon>
        <taxon>Sar</taxon>
        <taxon>Alveolata</taxon>
        <taxon>Dinophyceae</taxon>
        <taxon>Suessiales</taxon>
        <taxon>Symbiodiniaceae</taxon>
        <taxon>Effrenium</taxon>
    </lineage>
</organism>
<evidence type="ECO:0000313" key="2">
    <source>
        <dbReference type="EMBL" id="CAJ1403177.1"/>
    </source>
</evidence>
<keyword evidence="3" id="KW-1185">Reference proteome</keyword>
<accession>A0AA36NDK4</accession>
<evidence type="ECO:0000256" key="1">
    <source>
        <dbReference type="SAM" id="MobiDB-lite"/>
    </source>
</evidence>
<comment type="caution">
    <text evidence="2">The sequence shown here is derived from an EMBL/GenBank/DDBJ whole genome shotgun (WGS) entry which is preliminary data.</text>
</comment>
<dbReference type="EMBL" id="CAUJNA010003483">
    <property type="protein sequence ID" value="CAJ1403177.1"/>
    <property type="molecule type" value="Genomic_DNA"/>
</dbReference>
<name>A0AA36NDK4_9DINO</name>
<protein>
    <submittedName>
        <fullName evidence="2">Uncharacterized protein</fullName>
    </submittedName>
</protein>
<sequence length="123" mass="13734">MGEARQGSWGKGPEFPHPPRQSLLVEPTQTVFSKKVGWEVRSRATAPEAIEKWYSSRPWRGVPFATLGATLGRRPEEAELPEPRSFGHLTRTSSAPLNLAEMCRVARVAHTQHRAQQALAIRP</sequence>
<proteinExistence type="predicted"/>
<feature type="region of interest" description="Disordered" evidence="1">
    <location>
        <begin position="1"/>
        <end position="25"/>
    </location>
</feature>